<evidence type="ECO:0000256" key="7">
    <source>
        <dbReference type="ARBA" id="ARBA00035209"/>
    </source>
</evidence>
<evidence type="ECO:0000313" key="10">
    <source>
        <dbReference type="EMBL" id="KAF2142604.1"/>
    </source>
</evidence>
<dbReference type="InterPro" id="IPR000597">
    <property type="entry name" value="Ribosomal_uL3"/>
</dbReference>
<dbReference type="NCBIfam" id="TIGR03625">
    <property type="entry name" value="L3_bact"/>
    <property type="match status" value="1"/>
</dbReference>
<keyword evidence="11" id="KW-1185">Reference proteome</keyword>
<comment type="subcellular location">
    <subcellularLocation>
        <location evidence="1">Mitochondrion</location>
    </subcellularLocation>
</comment>
<dbReference type="GeneID" id="54297902"/>
<evidence type="ECO:0000256" key="5">
    <source>
        <dbReference type="ARBA" id="ARBA00023128"/>
    </source>
</evidence>
<dbReference type="InterPro" id="IPR019926">
    <property type="entry name" value="Ribosomal_uL3_CS"/>
</dbReference>
<dbReference type="FunFam" id="2.40.30.10:FF:000004">
    <property type="entry name" value="50S ribosomal protein L3"/>
    <property type="match status" value="1"/>
</dbReference>
<dbReference type="PROSITE" id="PS00474">
    <property type="entry name" value="RIBOSOMAL_L3"/>
    <property type="match status" value="1"/>
</dbReference>
<evidence type="ECO:0000256" key="9">
    <source>
        <dbReference type="SAM" id="MobiDB-lite"/>
    </source>
</evidence>
<evidence type="ECO:0000256" key="1">
    <source>
        <dbReference type="ARBA" id="ARBA00004173"/>
    </source>
</evidence>
<evidence type="ECO:0000256" key="8">
    <source>
        <dbReference type="RuleBase" id="RU003905"/>
    </source>
</evidence>
<accession>A0A6A6BH62</accession>
<keyword evidence="3" id="KW-0809">Transit peptide</keyword>
<dbReference type="EMBL" id="ML995484">
    <property type="protein sequence ID" value="KAF2142604.1"/>
    <property type="molecule type" value="Genomic_DNA"/>
</dbReference>
<dbReference type="AlphaFoldDB" id="A0A6A6BH62"/>
<reference evidence="10" key="1">
    <citation type="journal article" date="2020" name="Stud. Mycol.">
        <title>101 Dothideomycetes genomes: a test case for predicting lifestyles and emergence of pathogens.</title>
        <authorList>
            <person name="Haridas S."/>
            <person name="Albert R."/>
            <person name="Binder M."/>
            <person name="Bloem J."/>
            <person name="Labutti K."/>
            <person name="Salamov A."/>
            <person name="Andreopoulos B."/>
            <person name="Baker S."/>
            <person name="Barry K."/>
            <person name="Bills G."/>
            <person name="Bluhm B."/>
            <person name="Cannon C."/>
            <person name="Castanera R."/>
            <person name="Culley D."/>
            <person name="Daum C."/>
            <person name="Ezra D."/>
            <person name="Gonzalez J."/>
            <person name="Henrissat B."/>
            <person name="Kuo A."/>
            <person name="Liang C."/>
            <person name="Lipzen A."/>
            <person name="Lutzoni F."/>
            <person name="Magnuson J."/>
            <person name="Mondo S."/>
            <person name="Nolan M."/>
            <person name="Ohm R."/>
            <person name="Pangilinan J."/>
            <person name="Park H.-J."/>
            <person name="Ramirez L."/>
            <person name="Alfaro M."/>
            <person name="Sun H."/>
            <person name="Tritt A."/>
            <person name="Yoshinaga Y."/>
            <person name="Zwiers L.-H."/>
            <person name="Turgeon B."/>
            <person name="Goodwin S."/>
            <person name="Spatafora J."/>
            <person name="Crous P."/>
            <person name="Grigoriev I."/>
        </authorList>
    </citation>
    <scope>NUCLEOTIDE SEQUENCE</scope>
    <source>
        <strain evidence="10">CBS 121167</strain>
    </source>
</reference>
<evidence type="ECO:0000313" key="11">
    <source>
        <dbReference type="Proteomes" id="UP000799438"/>
    </source>
</evidence>
<keyword evidence="6 8" id="KW-0687">Ribonucleoprotein</keyword>
<gene>
    <name evidence="10" type="ORF">K452DRAFT_287026</name>
</gene>
<dbReference type="Gene3D" id="2.40.30.10">
    <property type="entry name" value="Translation factors"/>
    <property type="match status" value="1"/>
</dbReference>
<comment type="similarity">
    <text evidence="2 8">Belongs to the universal ribosomal protein uL3 family.</text>
</comment>
<dbReference type="OrthoDB" id="274683at2759"/>
<keyword evidence="4 8" id="KW-0689">Ribosomal protein</keyword>
<dbReference type="GO" id="GO:0006412">
    <property type="term" value="P:translation"/>
    <property type="evidence" value="ECO:0007669"/>
    <property type="project" value="InterPro"/>
</dbReference>
<organism evidence="10 11">
    <name type="scientific">Aplosporella prunicola CBS 121167</name>
    <dbReference type="NCBI Taxonomy" id="1176127"/>
    <lineage>
        <taxon>Eukaryota</taxon>
        <taxon>Fungi</taxon>
        <taxon>Dikarya</taxon>
        <taxon>Ascomycota</taxon>
        <taxon>Pezizomycotina</taxon>
        <taxon>Dothideomycetes</taxon>
        <taxon>Dothideomycetes incertae sedis</taxon>
        <taxon>Botryosphaeriales</taxon>
        <taxon>Aplosporellaceae</taxon>
        <taxon>Aplosporella</taxon>
    </lineage>
</organism>
<dbReference type="Proteomes" id="UP000799438">
    <property type="component" value="Unassembled WGS sequence"/>
</dbReference>
<dbReference type="InterPro" id="IPR009000">
    <property type="entry name" value="Transl_B-barrel_sf"/>
</dbReference>
<evidence type="ECO:0000256" key="4">
    <source>
        <dbReference type="ARBA" id="ARBA00022980"/>
    </source>
</evidence>
<proteinExistence type="inferred from homology"/>
<dbReference type="GO" id="GO:0005762">
    <property type="term" value="C:mitochondrial large ribosomal subunit"/>
    <property type="evidence" value="ECO:0007669"/>
    <property type="project" value="TreeGrafter"/>
</dbReference>
<name>A0A6A6BH62_9PEZI</name>
<protein>
    <recommendedName>
        <fullName evidence="7">Large ribosomal subunit protein uL3m</fullName>
    </recommendedName>
</protein>
<dbReference type="InterPro" id="IPR019927">
    <property type="entry name" value="Ribosomal_uL3_bac/org-type"/>
</dbReference>
<keyword evidence="5" id="KW-0496">Mitochondrion</keyword>
<dbReference type="GO" id="GO:0003735">
    <property type="term" value="F:structural constituent of ribosome"/>
    <property type="evidence" value="ECO:0007669"/>
    <property type="project" value="InterPro"/>
</dbReference>
<dbReference type="Pfam" id="PF00297">
    <property type="entry name" value="Ribosomal_L3"/>
    <property type="match status" value="1"/>
</dbReference>
<feature type="region of interest" description="Disordered" evidence="9">
    <location>
        <begin position="236"/>
        <end position="259"/>
    </location>
</feature>
<dbReference type="FunFam" id="3.30.160.810:FF:000001">
    <property type="entry name" value="50S ribosomal protein L3"/>
    <property type="match status" value="1"/>
</dbReference>
<dbReference type="RefSeq" id="XP_033398316.1">
    <property type="nucleotide sequence ID" value="XM_033540406.1"/>
</dbReference>
<evidence type="ECO:0000256" key="3">
    <source>
        <dbReference type="ARBA" id="ARBA00022946"/>
    </source>
</evidence>
<dbReference type="PANTHER" id="PTHR11229">
    <property type="entry name" value="50S RIBOSOMAL PROTEIN L3"/>
    <property type="match status" value="1"/>
</dbReference>
<evidence type="ECO:0000256" key="6">
    <source>
        <dbReference type="ARBA" id="ARBA00023274"/>
    </source>
</evidence>
<dbReference type="Gene3D" id="3.30.160.810">
    <property type="match status" value="1"/>
</dbReference>
<dbReference type="PANTHER" id="PTHR11229:SF8">
    <property type="entry name" value="LARGE RIBOSOMAL SUBUNIT PROTEIN UL3M"/>
    <property type="match status" value="1"/>
</dbReference>
<dbReference type="SUPFAM" id="SSF50447">
    <property type="entry name" value="Translation proteins"/>
    <property type="match status" value="1"/>
</dbReference>
<evidence type="ECO:0000256" key="2">
    <source>
        <dbReference type="ARBA" id="ARBA00006540"/>
    </source>
</evidence>
<sequence length="322" mass="33755">MPARPTLSSWASGSRALTPSLARSAVPSPLAATTHLRPSLATLPPTTTTRAARSIGSIAPEHVRSRFNYGAHLPVLGASHTGALARKTWNIPERTGALATKKGMTALYDAATGERTPCTVLQMDRCEVVGTKRRDRHGYWAVQVGAGWKHESNVSRPMLGHWSNLGVSPKRFVSEFRVAGEGGMLDVGSIITPEWFVVGQFVDARSVSHGKGFAGGMKRWGFGGQPASHGQSLMHRGMGSSGGSQGSGSRVLPGKKMPGRMGGHRVTIQNLKVMHVDAANGIVVVSGAVGGPKGCIVQIQDALKKPWPVIPEANAAAATAAA</sequence>